<dbReference type="Gene3D" id="3.40.50.150">
    <property type="entry name" value="Vaccinia Virus protein VP39"/>
    <property type="match status" value="1"/>
</dbReference>
<name>A0ABT4VDA8_9HELI</name>
<keyword evidence="5" id="KW-1185">Reference proteome</keyword>
<gene>
    <name evidence="4" type="ORF">PF021_03260</name>
</gene>
<dbReference type="InterPro" id="IPR050210">
    <property type="entry name" value="tRNA_Adenine-N(6)_MTase"/>
</dbReference>
<dbReference type="Proteomes" id="UP001210261">
    <property type="component" value="Unassembled WGS sequence"/>
</dbReference>
<evidence type="ECO:0000256" key="2">
    <source>
        <dbReference type="ARBA" id="ARBA00022691"/>
    </source>
</evidence>
<evidence type="ECO:0000259" key="3">
    <source>
        <dbReference type="Pfam" id="PF05175"/>
    </source>
</evidence>
<dbReference type="PROSITE" id="PS00092">
    <property type="entry name" value="N6_MTASE"/>
    <property type="match status" value="1"/>
</dbReference>
<dbReference type="PANTHER" id="PTHR47739">
    <property type="entry name" value="TRNA1(VAL) (ADENINE(37)-N6)-METHYLTRANSFERASE"/>
    <property type="match status" value="1"/>
</dbReference>
<keyword evidence="2" id="KW-0949">S-adenosyl-L-methionine</keyword>
<dbReference type="InterPro" id="IPR007848">
    <property type="entry name" value="Small_mtfrase_dom"/>
</dbReference>
<dbReference type="GO" id="GO:0008168">
    <property type="term" value="F:methyltransferase activity"/>
    <property type="evidence" value="ECO:0007669"/>
    <property type="project" value="UniProtKB-KW"/>
</dbReference>
<comment type="caution">
    <text evidence="4">The sequence shown here is derived from an EMBL/GenBank/DDBJ whole genome shotgun (WGS) entry which is preliminary data.</text>
</comment>
<sequence length="231" mass="26600">MTQIYQPKNGYCYNSDTLFLYDFALKFLKKDSYVLDVGAGCGILGILCARDISISLSSIEKNKNAFLLCANNFRINKISANCILGDFLEYDFLESRFDFIISNPPFYHSNVIKSENEWIYMARYSENLPLLSMIEKINSILKPNGEFVFCYDSKALCDVLTSLKRYKINPIEIRFVYPSSSKDSTIFLCRAKKNSKSQSKILPPLFTHDNGEFSMEVKEIYKKANTWSIKC</sequence>
<evidence type="ECO:0000313" key="5">
    <source>
        <dbReference type="Proteomes" id="UP001210261"/>
    </source>
</evidence>
<reference evidence="4 5" key="1">
    <citation type="submission" date="2023-01" db="EMBL/GenBank/DDBJ databases">
        <title>Description of Helicobacter ibis sp. nov. isolated from faecal droppings of black-faced ibis (Theristicus melanopis).</title>
        <authorList>
            <person name="Lopez-Cantillo M."/>
            <person name="Vidal-Veuthey B."/>
            <person name="Mella A."/>
            <person name="De La Haba R."/>
            <person name="Collado L."/>
        </authorList>
    </citation>
    <scope>NUCLEOTIDE SEQUENCE [LARGE SCALE GENOMIC DNA]</scope>
    <source>
        <strain evidence="4 5">A82</strain>
    </source>
</reference>
<feature type="domain" description="Methyltransferase small" evidence="3">
    <location>
        <begin position="28"/>
        <end position="112"/>
    </location>
</feature>
<dbReference type="InterPro" id="IPR029063">
    <property type="entry name" value="SAM-dependent_MTases_sf"/>
</dbReference>
<accession>A0ABT4VDA8</accession>
<protein>
    <submittedName>
        <fullName evidence="4">Methyltransferase</fullName>
    </submittedName>
</protein>
<evidence type="ECO:0000256" key="1">
    <source>
        <dbReference type="ARBA" id="ARBA00022603"/>
    </source>
</evidence>
<dbReference type="GO" id="GO:0032259">
    <property type="term" value="P:methylation"/>
    <property type="evidence" value="ECO:0007669"/>
    <property type="project" value="UniProtKB-KW"/>
</dbReference>
<proteinExistence type="predicted"/>
<keyword evidence="1 4" id="KW-0489">Methyltransferase</keyword>
<dbReference type="CDD" id="cd02440">
    <property type="entry name" value="AdoMet_MTases"/>
    <property type="match status" value="1"/>
</dbReference>
<dbReference type="SUPFAM" id="SSF53335">
    <property type="entry name" value="S-adenosyl-L-methionine-dependent methyltransferases"/>
    <property type="match status" value="1"/>
</dbReference>
<organism evidence="4 5">
    <name type="scientific">Helicobacter ibis</name>
    <dbReference type="NCBI Taxonomy" id="2962633"/>
    <lineage>
        <taxon>Bacteria</taxon>
        <taxon>Pseudomonadati</taxon>
        <taxon>Campylobacterota</taxon>
        <taxon>Epsilonproteobacteria</taxon>
        <taxon>Campylobacterales</taxon>
        <taxon>Helicobacteraceae</taxon>
        <taxon>Helicobacter</taxon>
    </lineage>
</organism>
<dbReference type="EMBL" id="JAQHXR010000001">
    <property type="protein sequence ID" value="MDA3968690.1"/>
    <property type="molecule type" value="Genomic_DNA"/>
</dbReference>
<dbReference type="RefSeq" id="WP_271020965.1">
    <property type="nucleotide sequence ID" value="NZ_JAQHXR010000001.1"/>
</dbReference>
<dbReference type="InterPro" id="IPR002052">
    <property type="entry name" value="DNA_methylase_N6_adenine_CS"/>
</dbReference>
<dbReference type="Pfam" id="PF05175">
    <property type="entry name" value="MTS"/>
    <property type="match status" value="1"/>
</dbReference>
<dbReference type="PANTHER" id="PTHR47739:SF1">
    <property type="entry name" value="TRNA1(VAL) (ADENINE(37)-N6)-METHYLTRANSFERASE"/>
    <property type="match status" value="1"/>
</dbReference>
<evidence type="ECO:0000313" key="4">
    <source>
        <dbReference type="EMBL" id="MDA3968690.1"/>
    </source>
</evidence>
<keyword evidence="1 4" id="KW-0808">Transferase</keyword>